<evidence type="ECO:0000313" key="2">
    <source>
        <dbReference type="EMBL" id="MDP9650791.1"/>
    </source>
</evidence>
<sequence length="446" mass="48869">MSERMHITDPLPREKNARLVFGLEWRAYPSKQMRAERRRYADDFGATHYVEYRIGKDVIGGFCAPEMAELKGAKLYSGAARIAQHERVKRKAAVLVLLQDDQRVHVVFVVRGVVRSDDVLTVPQARDRRLAVEQECLKLNLSLTTLGSGAAVGEVDENFGAASLLDARKTARVAKVPASIPSIVPILVIVAAVVLGGMQLSDMLSPPAPAAPREPTFEEKYAALVRQTFAAKMPRANLLAPALLEKLGDSETVVAGFMFEKAVCGTQGYCAETLRRYGGSFDDLRQIAPESMRPLHFDADGLHAGARGPQVPSVMPVTEREQKAWPTQQGLVDVLQTPPQKLSAKPFELDSYGYKVDIQPAKPLLAVPMGTSESRPAQMILVGEWTINGYRWQSPLLVRLPSNMTLDTMTVELKLGDPGVSTTQVGGTPVQNGIYFTAKGKYYVLN</sequence>
<gene>
    <name evidence="2" type="ORF">J2793_006265</name>
</gene>
<keyword evidence="1" id="KW-0812">Transmembrane</keyword>
<dbReference type="AlphaFoldDB" id="A0AB73ILE5"/>
<evidence type="ECO:0008006" key="4">
    <source>
        <dbReference type="Google" id="ProtNLM"/>
    </source>
</evidence>
<accession>A0AB73ILE5</accession>
<dbReference type="EMBL" id="JAURTK010000012">
    <property type="protein sequence ID" value="MDP9650791.1"/>
    <property type="molecule type" value="Genomic_DNA"/>
</dbReference>
<name>A0AB73ILE5_9BURK</name>
<evidence type="ECO:0000313" key="3">
    <source>
        <dbReference type="Proteomes" id="UP001229486"/>
    </source>
</evidence>
<comment type="caution">
    <text evidence="2">The sequence shown here is derived from an EMBL/GenBank/DDBJ whole genome shotgun (WGS) entry which is preliminary data.</text>
</comment>
<evidence type="ECO:0000256" key="1">
    <source>
        <dbReference type="SAM" id="Phobius"/>
    </source>
</evidence>
<proteinExistence type="predicted"/>
<organism evidence="2 3">
    <name type="scientific">Paraburkholderia caledonica</name>
    <dbReference type="NCBI Taxonomy" id="134536"/>
    <lineage>
        <taxon>Bacteria</taxon>
        <taxon>Pseudomonadati</taxon>
        <taxon>Pseudomonadota</taxon>
        <taxon>Betaproteobacteria</taxon>
        <taxon>Burkholderiales</taxon>
        <taxon>Burkholderiaceae</taxon>
        <taxon>Paraburkholderia</taxon>
    </lineage>
</organism>
<feature type="transmembrane region" description="Helical" evidence="1">
    <location>
        <begin position="178"/>
        <end position="198"/>
    </location>
</feature>
<keyword evidence="1" id="KW-1133">Transmembrane helix</keyword>
<protein>
    <recommendedName>
        <fullName evidence="4">Type 4b pilus protein PilO2</fullName>
    </recommendedName>
</protein>
<dbReference type="Proteomes" id="UP001229486">
    <property type="component" value="Unassembled WGS sequence"/>
</dbReference>
<keyword evidence="1" id="KW-0472">Membrane</keyword>
<reference evidence="2" key="1">
    <citation type="submission" date="2023-07" db="EMBL/GenBank/DDBJ databases">
        <title>Sorghum-associated microbial communities from plants grown in Nebraska, USA.</title>
        <authorList>
            <person name="Schachtman D."/>
        </authorList>
    </citation>
    <scope>NUCLEOTIDE SEQUENCE</scope>
    <source>
        <strain evidence="2">DS1061</strain>
    </source>
</reference>